<dbReference type="PANTHER" id="PTHR35810">
    <property type="entry name" value="CYTOPLASMIC PROTEIN-RELATED"/>
    <property type="match status" value="1"/>
</dbReference>
<proteinExistence type="predicted"/>
<dbReference type="PANTHER" id="PTHR35810:SF1">
    <property type="entry name" value="CYTOPLASMIC PROTEIN"/>
    <property type="match status" value="1"/>
</dbReference>
<accession>A0A554LNI2</accession>
<dbReference type="InterPro" id="IPR011204">
    <property type="entry name" value="Virulence_RhuM-like"/>
</dbReference>
<comment type="caution">
    <text evidence="1">The sequence shown here is derived from an EMBL/GenBank/DDBJ whole genome shotgun (WGS) entry which is preliminary data.</text>
</comment>
<evidence type="ECO:0000313" key="1">
    <source>
        <dbReference type="EMBL" id="TSC94436.1"/>
    </source>
</evidence>
<dbReference type="GO" id="GO:0003677">
    <property type="term" value="F:DNA binding"/>
    <property type="evidence" value="ECO:0007669"/>
    <property type="project" value="UniProtKB-KW"/>
</dbReference>
<dbReference type="EMBL" id="VMGN01000013">
    <property type="protein sequence ID" value="TSC94436.1"/>
    <property type="molecule type" value="Genomic_DNA"/>
</dbReference>
<keyword evidence="1" id="KW-0238">DNA-binding</keyword>
<name>A0A554LNI2_9BACT</name>
<organism evidence="1 2">
    <name type="scientific">Candidatus Berkelbacteria bacterium Athens1014_28</name>
    <dbReference type="NCBI Taxonomy" id="2017145"/>
    <lineage>
        <taxon>Bacteria</taxon>
        <taxon>Candidatus Berkelbacteria</taxon>
    </lineage>
</organism>
<sequence>MKNEIEIYSGKRGVEIKVKFEKETVWLTVEQIAELFATQRPAITKHLKNIYNTKELNEDGTCSVLEHMGGGEKQKRQYQTKIYNLDVIISVGYRVNSKKATEFRVWATGKLKNYLFSDYLTVAKRLITGLTQNNGVHASACFQAS</sequence>
<reference evidence="1 2" key="1">
    <citation type="submission" date="2017-07" db="EMBL/GenBank/DDBJ databases">
        <title>Mechanisms for carbon and nitrogen cycling indicate functional differentiation within the Candidate Phyla Radiation.</title>
        <authorList>
            <person name="Danczak R.E."/>
            <person name="Johnston M.D."/>
            <person name="Kenah C."/>
            <person name="Slattery M."/>
            <person name="Wrighton K.C."/>
            <person name="Wilkins M.J."/>
        </authorList>
    </citation>
    <scope>NUCLEOTIDE SEQUENCE [LARGE SCALE GENOMIC DNA]</scope>
    <source>
        <strain evidence="1">Athens1014_28</strain>
    </source>
</reference>
<dbReference type="Pfam" id="PF13310">
    <property type="entry name" value="Virulence_RhuM"/>
    <property type="match status" value="1"/>
</dbReference>
<dbReference type="Proteomes" id="UP000316495">
    <property type="component" value="Unassembled WGS sequence"/>
</dbReference>
<gene>
    <name evidence="1" type="ORF">Athens101428_293</name>
</gene>
<evidence type="ECO:0000313" key="2">
    <source>
        <dbReference type="Proteomes" id="UP000316495"/>
    </source>
</evidence>
<dbReference type="AlphaFoldDB" id="A0A554LNI2"/>
<protein>
    <submittedName>
        <fullName evidence="1">Putative DNA-binding protein</fullName>
    </submittedName>
</protein>